<keyword evidence="9" id="KW-0234">DNA repair</keyword>
<evidence type="ECO:0000256" key="7">
    <source>
        <dbReference type="ARBA" id="ARBA00023004"/>
    </source>
</evidence>
<sequence length="229" mass="26566">MKKNDARQKILETHEILNEFYGRLELKPRREPLRELISTMLSHRTNHANEEKAYFNMLETFGDWEGVLEAKFEDLADALKPAQFPGQKAANIQKVLQIIKAYPENKGKISIAFLEKMETNAALEWLTSLPGVGLKTATLLLLFNYHKPVMPVDTHVFRVSQRIGILTATNTPEKAHAILLEMLPKDPVELYNYHMHLLWHGQKICVWRKPKCEKCPLKTICNYYQEVVR</sequence>
<accession>A0ABS1C6P1</accession>
<dbReference type="Gene3D" id="1.10.1670.10">
    <property type="entry name" value="Helix-hairpin-Helix base-excision DNA repair enzymes (C-terminal)"/>
    <property type="match status" value="1"/>
</dbReference>
<gene>
    <name evidence="12" type="ORF">I5M27_17760</name>
</gene>
<dbReference type="InterPro" id="IPR003651">
    <property type="entry name" value="Endonuclease3_FeS-loop_motif"/>
</dbReference>
<dbReference type="Proteomes" id="UP000644147">
    <property type="component" value="Unassembled WGS sequence"/>
</dbReference>
<dbReference type="EMBL" id="JAEHFX010000012">
    <property type="protein sequence ID" value="MBK0404842.1"/>
    <property type="molecule type" value="Genomic_DNA"/>
</dbReference>
<dbReference type="SMART" id="SM00525">
    <property type="entry name" value="FES"/>
    <property type="match status" value="1"/>
</dbReference>
<organism evidence="12 13">
    <name type="scientific">Adhaeribacter terrigena</name>
    <dbReference type="NCBI Taxonomy" id="2793070"/>
    <lineage>
        <taxon>Bacteria</taxon>
        <taxon>Pseudomonadati</taxon>
        <taxon>Bacteroidota</taxon>
        <taxon>Cytophagia</taxon>
        <taxon>Cytophagales</taxon>
        <taxon>Hymenobacteraceae</taxon>
        <taxon>Adhaeribacter</taxon>
    </lineage>
</organism>
<keyword evidence="3" id="KW-0004">4Fe-4S</keyword>
<evidence type="ECO:0000256" key="3">
    <source>
        <dbReference type="ARBA" id="ARBA00022485"/>
    </source>
</evidence>
<dbReference type="PANTHER" id="PTHR10359">
    <property type="entry name" value="A/G-SPECIFIC ADENINE GLYCOSYLASE/ENDONUCLEASE III"/>
    <property type="match status" value="1"/>
</dbReference>
<keyword evidence="12" id="KW-0255">Endonuclease</keyword>
<evidence type="ECO:0000256" key="5">
    <source>
        <dbReference type="ARBA" id="ARBA00022763"/>
    </source>
</evidence>
<evidence type="ECO:0000256" key="1">
    <source>
        <dbReference type="ARBA" id="ARBA00001966"/>
    </source>
</evidence>
<keyword evidence="8" id="KW-0411">Iron-sulfur</keyword>
<dbReference type="InterPro" id="IPR004035">
    <property type="entry name" value="Endouclease-III_FeS-bd_BS"/>
</dbReference>
<dbReference type="InterPro" id="IPR003265">
    <property type="entry name" value="HhH-GPD_domain"/>
</dbReference>
<dbReference type="SMART" id="SM00478">
    <property type="entry name" value="ENDO3c"/>
    <property type="match status" value="1"/>
</dbReference>
<keyword evidence="13" id="KW-1185">Reference proteome</keyword>
<comment type="caution">
    <text evidence="12">The sequence shown here is derived from an EMBL/GenBank/DDBJ whole genome shotgun (WGS) entry which is preliminary data.</text>
</comment>
<dbReference type="InterPro" id="IPR023170">
    <property type="entry name" value="HhH_base_excis_C"/>
</dbReference>
<dbReference type="GO" id="GO:0004519">
    <property type="term" value="F:endonuclease activity"/>
    <property type="evidence" value="ECO:0007669"/>
    <property type="project" value="UniProtKB-KW"/>
</dbReference>
<protein>
    <submittedName>
        <fullName evidence="12">Endonuclease III</fullName>
    </submittedName>
</protein>
<evidence type="ECO:0000256" key="6">
    <source>
        <dbReference type="ARBA" id="ARBA00022801"/>
    </source>
</evidence>
<evidence type="ECO:0000256" key="9">
    <source>
        <dbReference type="ARBA" id="ARBA00023204"/>
    </source>
</evidence>
<keyword evidence="7" id="KW-0408">Iron</keyword>
<keyword evidence="4" id="KW-0479">Metal-binding</keyword>
<comment type="cofactor">
    <cofactor evidence="1">
        <name>[4Fe-4S] cluster</name>
        <dbReference type="ChEBI" id="CHEBI:49883"/>
    </cofactor>
</comment>
<evidence type="ECO:0000256" key="8">
    <source>
        <dbReference type="ARBA" id="ARBA00023014"/>
    </source>
</evidence>
<evidence type="ECO:0000256" key="2">
    <source>
        <dbReference type="ARBA" id="ARBA00008343"/>
    </source>
</evidence>
<dbReference type="SUPFAM" id="SSF48150">
    <property type="entry name" value="DNA-glycosylase"/>
    <property type="match status" value="1"/>
</dbReference>
<evidence type="ECO:0000259" key="11">
    <source>
        <dbReference type="SMART" id="SM00478"/>
    </source>
</evidence>
<dbReference type="Pfam" id="PF00730">
    <property type="entry name" value="HhH-GPD"/>
    <property type="match status" value="1"/>
</dbReference>
<dbReference type="PANTHER" id="PTHR10359:SF18">
    <property type="entry name" value="ENDONUCLEASE III"/>
    <property type="match status" value="1"/>
</dbReference>
<evidence type="ECO:0000256" key="4">
    <source>
        <dbReference type="ARBA" id="ARBA00022723"/>
    </source>
</evidence>
<dbReference type="PIRSF" id="PIRSF001435">
    <property type="entry name" value="Nth"/>
    <property type="match status" value="1"/>
</dbReference>
<dbReference type="InterPro" id="IPR011257">
    <property type="entry name" value="DNA_glycosylase"/>
</dbReference>
<proteinExistence type="inferred from homology"/>
<evidence type="ECO:0000256" key="10">
    <source>
        <dbReference type="ARBA" id="ARBA00023295"/>
    </source>
</evidence>
<keyword evidence="10" id="KW-0326">Glycosidase</keyword>
<dbReference type="Gene3D" id="1.10.340.30">
    <property type="entry name" value="Hypothetical protein, domain 2"/>
    <property type="match status" value="1"/>
</dbReference>
<reference evidence="12 13" key="1">
    <citation type="submission" date="2020-12" db="EMBL/GenBank/DDBJ databases">
        <title>Bacterial novel species Adhaeribacter sp. BT258 isolated from soil.</title>
        <authorList>
            <person name="Jung H.-Y."/>
        </authorList>
    </citation>
    <scope>NUCLEOTIDE SEQUENCE [LARGE SCALE GENOMIC DNA]</scope>
    <source>
        <strain evidence="12 13">BT258</strain>
    </source>
</reference>
<keyword evidence="5" id="KW-0227">DNA damage</keyword>
<dbReference type="PROSITE" id="PS00764">
    <property type="entry name" value="ENDONUCLEASE_III_1"/>
    <property type="match status" value="1"/>
</dbReference>
<evidence type="ECO:0000313" key="13">
    <source>
        <dbReference type="Proteomes" id="UP000644147"/>
    </source>
</evidence>
<keyword evidence="12" id="KW-0540">Nuclease</keyword>
<keyword evidence="6" id="KW-0378">Hydrolase</keyword>
<comment type="similarity">
    <text evidence="2">Belongs to the Nth/MutY family.</text>
</comment>
<evidence type="ECO:0000313" key="12">
    <source>
        <dbReference type="EMBL" id="MBK0404842.1"/>
    </source>
</evidence>
<name>A0ABS1C6P1_9BACT</name>
<dbReference type="CDD" id="cd00056">
    <property type="entry name" value="ENDO3c"/>
    <property type="match status" value="1"/>
</dbReference>
<dbReference type="RefSeq" id="WP_200507738.1">
    <property type="nucleotide sequence ID" value="NZ_JAEHFX010000012.1"/>
</dbReference>
<feature type="domain" description="HhH-GPD" evidence="11">
    <location>
        <begin position="41"/>
        <end position="203"/>
    </location>
</feature>